<reference evidence="1 2" key="2">
    <citation type="journal article" date="2022" name="Mol. Ecol. Resour.">
        <title>The genomes of chicory, endive, great burdock and yacon provide insights into Asteraceae paleo-polyploidization history and plant inulin production.</title>
        <authorList>
            <person name="Fan W."/>
            <person name="Wang S."/>
            <person name="Wang H."/>
            <person name="Wang A."/>
            <person name="Jiang F."/>
            <person name="Liu H."/>
            <person name="Zhao H."/>
            <person name="Xu D."/>
            <person name="Zhang Y."/>
        </authorList>
    </citation>
    <scope>NUCLEOTIDE SEQUENCE [LARGE SCALE GENOMIC DNA]</scope>
    <source>
        <strain evidence="2">cv. Yunnan</strain>
        <tissue evidence="1">Leaves</tissue>
    </source>
</reference>
<comment type="caution">
    <text evidence="1">The sequence shown here is derived from an EMBL/GenBank/DDBJ whole genome shotgun (WGS) entry which is preliminary data.</text>
</comment>
<gene>
    <name evidence="1" type="ORF">L1987_79121</name>
</gene>
<sequence>MRATWICYYCFLILNCYSTTAQPPFDYPTANLSTTWTNNESLPESFKFIDGSRVRAVFLRGSFGPKFACGFYCNGTCTSYLFSVFIVQTNSASRIVQPVIGFPRVVWSANRDHPVSDGAILNLTST</sequence>
<dbReference type="EMBL" id="CM042043">
    <property type="protein sequence ID" value="KAI3696112.1"/>
    <property type="molecule type" value="Genomic_DNA"/>
</dbReference>
<dbReference type="Proteomes" id="UP001056120">
    <property type="component" value="Linkage Group LG26"/>
</dbReference>
<evidence type="ECO:0000313" key="1">
    <source>
        <dbReference type="EMBL" id="KAI3696112.1"/>
    </source>
</evidence>
<organism evidence="1 2">
    <name type="scientific">Smallanthus sonchifolius</name>
    <dbReference type="NCBI Taxonomy" id="185202"/>
    <lineage>
        <taxon>Eukaryota</taxon>
        <taxon>Viridiplantae</taxon>
        <taxon>Streptophyta</taxon>
        <taxon>Embryophyta</taxon>
        <taxon>Tracheophyta</taxon>
        <taxon>Spermatophyta</taxon>
        <taxon>Magnoliopsida</taxon>
        <taxon>eudicotyledons</taxon>
        <taxon>Gunneridae</taxon>
        <taxon>Pentapetalae</taxon>
        <taxon>asterids</taxon>
        <taxon>campanulids</taxon>
        <taxon>Asterales</taxon>
        <taxon>Asteraceae</taxon>
        <taxon>Asteroideae</taxon>
        <taxon>Heliantheae alliance</taxon>
        <taxon>Millerieae</taxon>
        <taxon>Smallanthus</taxon>
    </lineage>
</organism>
<name>A0ACB8ZDN0_9ASTR</name>
<keyword evidence="2" id="KW-1185">Reference proteome</keyword>
<protein>
    <submittedName>
        <fullName evidence="1">Uncharacterized protein</fullName>
    </submittedName>
</protein>
<accession>A0ACB8ZDN0</accession>
<reference evidence="2" key="1">
    <citation type="journal article" date="2022" name="Mol. Ecol. Resour.">
        <title>The genomes of chicory, endive, great burdock and yacon provide insights into Asteraceae palaeo-polyploidization history and plant inulin production.</title>
        <authorList>
            <person name="Fan W."/>
            <person name="Wang S."/>
            <person name="Wang H."/>
            <person name="Wang A."/>
            <person name="Jiang F."/>
            <person name="Liu H."/>
            <person name="Zhao H."/>
            <person name="Xu D."/>
            <person name="Zhang Y."/>
        </authorList>
    </citation>
    <scope>NUCLEOTIDE SEQUENCE [LARGE SCALE GENOMIC DNA]</scope>
    <source>
        <strain evidence="2">cv. Yunnan</strain>
    </source>
</reference>
<evidence type="ECO:0000313" key="2">
    <source>
        <dbReference type="Proteomes" id="UP001056120"/>
    </source>
</evidence>
<proteinExistence type="predicted"/>